<feature type="region of interest" description="Disordered" evidence="1">
    <location>
        <begin position="280"/>
        <end position="311"/>
    </location>
</feature>
<dbReference type="Proteomes" id="UP000275137">
    <property type="component" value="Unassembled WGS sequence"/>
</dbReference>
<gene>
    <name evidence="2" type="ORF">ED236_00460</name>
</gene>
<feature type="region of interest" description="Disordered" evidence="1">
    <location>
        <begin position="1"/>
        <end position="55"/>
    </location>
</feature>
<feature type="compositionally biased region" description="Polar residues" evidence="1">
    <location>
        <begin position="7"/>
        <end position="16"/>
    </location>
</feature>
<evidence type="ECO:0000313" key="2">
    <source>
        <dbReference type="EMBL" id="ROH88000.1"/>
    </source>
</evidence>
<feature type="compositionally biased region" description="Low complexity" evidence="1">
    <location>
        <begin position="127"/>
        <end position="139"/>
    </location>
</feature>
<dbReference type="EMBL" id="RJVP01000001">
    <property type="protein sequence ID" value="ROH88000.1"/>
    <property type="molecule type" value="Genomic_DNA"/>
</dbReference>
<proteinExistence type="predicted"/>
<dbReference type="RefSeq" id="WP_123235994.1">
    <property type="nucleotide sequence ID" value="NZ_RJVP01000001.1"/>
</dbReference>
<comment type="caution">
    <text evidence="2">The sequence shown here is derived from an EMBL/GenBank/DDBJ whole genome shotgun (WGS) entry which is preliminary data.</text>
</comment>
<evidence type="ECO:0000313" key="3">
    <source>
        <dbReference type="Proteomes" id="UP000275137"/>
    </source>
</evidence>
<protein>
    <submittedName>
        <fullName evidence="2">Uncharacterized protein</fullName>
    </submittedName>
</protein>
<dbReference type="AlphaFoldDB" id="A0A3N0V5B4"/>
<accession>A0A3N0V5B4</accession>
<reference evidence="2 3" key="1">
    <citation type="submission" date="2018-10" db="EMBL/GenBank/DDBJ databases">
        <authorList>
            <person name="Chen W.-M."/>
        </authorList>
    </citation>
    <scope>NUCLEOTIDE SEQUENCE [LARGE SCALE GENOMIC DNA]</scope>
    <source>
        <strain evidence="2 3">H-5</strain>
    </source>
</reference>
<organism evidence="2 3">
    <name type="scientific">Pseudomethylobacillus aquaticus</name>
    <dbReference type="NCBI Taxonomy" id="2676064"/>
    <lineage>
        <taxon>Bacteria</taxon>
        <taxon>Pseudomonadati</taxon>
        <taxon>Pseudomonadota</taxon>
        <taxon>Betaproteobacteria</taxon>
        <taxon>Nitrosomonadales</taxon>
        <taxon>Methylophilaceae</taxon>
        <taxon>Pseudomethylobacillus</taxon>
    </lineage>
</organism>
<sequence>MAIQEDAVNNETSNANEEIDPIELIAQKAEAKRDAEMREAMAEMNQPEDTGAGDEAQQQIEAANIIENVDNVKVKVKLEGQEVEMPLADVIRSYQKESVATRRLQEATNLKKEAEALLEKARAGGEPAAANQATQTPNQDDATGKAKSVVNSLLEGDEDAAVKALMELTAGRENATQSTVDTGDVAAAVKQQLDVDSALSAFEKDYSDVLADPYLANMTNTFLRDEMDSGIHASPLDAMKVAGNKTRDWLASMGVVSQEKSSTIRDNRVAAKAGMQQIPALSASAGNGGEKPETASSVIQQMKRDRGLLVD</sequence>
<feature type="region of interest" description="Disordered" evidence="1">
    <location>
        <begin position="121"/>
        <end position="147"/>
    </location>
</feature>
<feature type="compositionally biased region" description="Basic and acidic residues" evidence="1">
    <location>
        <begin position="29"/>
        <end position="41"/>
    </location>
</feature>
<feature type="compositionally biased region" description="Basic and acidic residues" evidence="1">
    <location>
        <begin position="302"/>
        <end position="311"/>
    </location>
</feature>
<keyword evidence="3" id="KW-1185">Reference proteome</keyword>
<evidence type="ECO:0000256" key="1">
    <source>
        <dbReference type="SAM" id="MobiDB-lite"/>
    </source>
</evidence>
<name>A0A3N0V5B4_9PROT</name>